<dbReference type="Gene3D" id="3.90.79.10">
    <property type="entry name" value="Nucleoside Triphosphate Pyrophosphohydrolase"/>
    <property type="match status" value="1"/>
</dbReference>
<evidence type="ECO:0000256" key="22">
    <source>
        <dbReference type="ARBA" id="ARBA00048961"/>
    </source>
</evidence>
<comment type="catalytic activity">
    <reaction evidence="15">
        <text>malonyl-CoA + H2O = malonyl-4'-phosphopantetheine + adenosine 3',5'-bisphosphate + 2 H(+)</text>
        <dbReference type="Rhea" id="RHEA:67468"/>
        <dbReference type="ChEBI" id="CHEBI:15377"/>
        <dbReference type="ChEBI" id="CHEBI:15378"/>
        <dbReference type="ChEBI" id="CHEBI:57384"/>
        <dbReference type="ChEBI" id="CHEBI:58343"/>
        <dbReference type="ChEBI" id="CHEBI:172363"/>
    </reaction>
    <physiologicalReaction direction="left-to-right" evidence="15">
        <dbReference type="Rhea" id="RHEA:67469"/>
    </physiologicalReaction>
</comment>
<comment type="similarity">
    <text evidence="4">Belongs to the Nudix hydrolase family. PCD1 subfamily.</text>
</comment>
<dbReference type="AlphaFoldDB" id="A0A6P7Y6Y4"/>
<evidence type="ECO:0000256" key="21">
    <source>
        <dbReference type="ARBA" id="ARBA00048667"/>
    </source>
</evidence>
<evidence type="ECO:0000256" key="1">
    <source>
        <dbReference type="ARBA" id="ARBA00001936"/>
    </source>
</evidence>
<dbReference type="CDD" id="cd03426">
    <property type="entry name" value="NUDIX_CoAse_Nudt7"/>
    <property type="match status" value="1"/>
</dbReference>
<dbReference type="SUPFAM" id="SSF55811">
    <property type="entry name" value="Nudix"/>
    <property type="match status" value="1"/>
</dbReference>
<evidence type="ECO:0000256" key="25">
    <source>
        <dbReference type="ARBA" id="ARBA00051749"/>
    </source>
</evidence>
<dbReference type="GO" id="GO:0003723">
    <property type="term" value="F:RNA binding"/>
    <property type="evidence" value="ECO:0007669"/>
    <property type="project" value="UniProtKB-KW"/>
</dbReference>
<evidence type="ECO:0000256" key="7">
    <source>
        <dbReference type="ARBA" id="ARBA00022801"/>
    </source>
</evidence>
<comment type="catalytic activity">
    <reaction evidence="17">
        <text>hexanoyl-CoA + H2O = hexanoyl-4'-phosphopantetheine + adenosine 3',5'-bisphosphate + 2 H(+)</text>
        <dbReference type="Rhea" id="RHEA:49980"/>
        <dbReference type="ChEBI" id="CHEBI:15377"/>
        <dbReference type="ChEBI" id="CHEBI:15378"/>
        <dbReference type="ChEBI" id="CHEBI:58343"/>
        <dbReference type="ChEBI" id="CHEBI:62620"/>
        <dbReference type="ChEBI" id="CHEBI:132012"/>
    </reaction>
    <physiologicalReaction direction="left-to-right" evidence="17">
        <dbReference type="Rhea" id="RHEA:49981"/>
    </physiologicalReaction>
</comment>
<dbReference type="Pfam" id="PF00293">
    <property type="entry name" value="NUDIX"/>
    <property type="match status" value="1"/>
</dbReference>
<evidence type="ECO:0000313" key="33">
    <source>
        <dbReference type="RefSeq" id="XP_030058499.1"/>
    </source>
</evidence>
<evidence type="ECO:0000313" key="32">
    <source>
        <dbReference type="Proteomes" id="UP000515156"/>
    </source>
</evidence>
<organism evidence="32 33">
    <name type="scientific">Microcaecilia unicolor</name>
    <dbReference type="NCBI Taxonomy" id="1415580"/>
    <lineage>
        <taxon>Eukaryota</taxon>
        <taxon>Metazoa</taxon>
        <taxon>Chordata</taxon>
        <taxon>Craniata</taxon>
        <taxon>Vertebrata</taxon>
        <taxon>Euteleostomi</taxon>
        <taxon>Amphibia</taxon>
        <taxon>Gymnophiona</taxon>
        <taxon>Siphonopidae</taxon>
        <taxon>Microcaecilia</taxon>
    </lineage>
</organism>
<comment type="function">
    <text evidence="27">Fatty acyl-coenzyme A (CoA) diphosphatase that hydrolyzes fatty acyl-CoA to yield acyl-4'-phosphopantetheine and adenosine 3',5'-bisphosphate. Cleaves CoA, CoA esters and oxidized CoA with similar efficiencies. Preferentially hydrolyzes medium-chain acyl-CoAs and bile acid-CoAs. Has no activity toward NDP-sugars, CDP-alcohols, (deoxy)nucleoside 5'-triphosphates, nucleoside 5'-di or monophosphates, diadenosine polyphosphates, NAD, NADH, NADP, NADPH or thymidine-5'-monophospho-p-nitrophenyl ester. May be required to eliminate oxidized CoA from peroxisomes, or regulate CoA and acyl-CoA levels in this organelle in response to metabolic demand. Does not play a role in U8 snoRNA decapping activity. Binds U8 snoRNA. Exhibits decapping activity towards dpCoA-capped RNAs in vitro.</text>
</comment>
<feature type="region of interest" description="Disordered" evidence="30">
    <location>
        <begin position="46"/>
        <end position="80"/>
    </location>
</feature>
<evidence type="ECO:0000259" key="31">
    <source>
        <dbReference type="PROSITE" id="PS51462"/>
    </source>
</evidence>
<evidence type="ECO:0000256" key="14">
    <source>
        <dbReference type="ARBA" id="ARBA00047289"/>
    </source>
</evidence>
<evidence type="ECO:0000256" key="27">
    <source>
        <dbReference type="ARBA" id="ARBA00059426"/>
    </source>
</evidence>
<evidence type="ECO:0000256" key="2">
    <source>
        <dbReference type="ARBA" id="ARBA00001946"/>
    </source>
</evidence>
<dbReference type="InParanoid" id="A0A6P7Y6Y4"/>
<dbReference type="PANTHER" id="PTHR12992:SF24">
    <property type="entry name" value="PEROXISOMAL COENZYME A DIPHOSPHATASE NUDT7"/>
    <property type="match status" value="1"/>
</dbReference>
<keyword evidence="9" id="KW-0694">RNA-binding</keyword>
<keyword evidence="6" id="KW-0479">Metal-binding</keyword>
<evidence type="ECO:0000256" key="12">
    <source>
        <dbReference type="ARBA" id="ARBA00044908"/>
    </source>
</evidence>
<dbReference type="FunFam" id="3.90.79.10:FF:000049">
    <property type="entry name" value="Peroxisomal coenzyme A diphosphatase NUDT7"/>
    <property type="match status" value="1"/>
</dbReference>
<evidence type="ECO:0000256" key="9">
    <source>
        <dbReference type="ARBA" id="ARBA00022884"/>
    </source>
</evidence>
<dbReference type="FunCoup" id="A0A6P7Y6Y4">
    <property type="interactions" value="322"/>
</dbReference>
<comment type="catalytic activity">
    <reaction evidence="25">
        <text>3alpha,7alpha,12alpha-trihydroxy-5beta-cholestan-26-oyl-CoA + H2O = 3alpha,7alpha,12alpha-trihydroxy-5beta-cholestan-26-oyl-4'-phosphopantetheine + adenosine 3',5'-bisphosphate + 2 H(+)</text>
        <dbReference type="Rhea" id="RHEA:50040"/>
        <dbReference type="ChEBI" id="CHEBI:15377"/>
        <dbReference type="ChEBI" id="CHEBI:15378"/>
        <dbReference type="ChEBI" id="CHEBI:58343"/>
        <dbReference type="ChEBI" id="CHEBI:63001"/>
        <dbReference type="ChEBI" id="CHEBI:132021"/>
    </reaction>
    <physiologicalReaction direction="left-to-right" evidence="25">
        <dbReference type="Rhea" id="RHEA:50041"/>
    </physiologicalReaction>
</comment>
<evidence type="ECO:0000256" key="15">
    <source>
        <dbReference type="ARBA" id="ARBA00047369"/>
    </source>
</evidence>
<protein>
    <recommendedName>
        <fullName evidence="28">Peroxisomal coenzyme A diphosphatase NUDT7</fullName>
        <ecNumber evidence="13">3.6.1.77</ecNumber>
    </recommendedName>
    <alternativeName>
        <fullName evidence="29">Nucleoside diphosphate-linked moiety X motif 7</fullName>
    </alternativeName>
</protein>
<name>A0A6P7Y6Y4_9AMPH</name>
<dbReference type="CTD" id="283927"/>
<comment type="catalytic activity">
    <reaction evidence="20">
        <text>succinyl-CoA + H2O = succinyl-4'-phosphopantetheine + adenosine 3',5'-bisphosphate + 2 H(+)</text>
        <dbReference type="Rhea" id="RHEA:67472"/>
        <dbReference type="ChEBI" id="CHEBI:15377"/>
        <dbReference type="ChEBI" id="CHEBI:15378"/>
        <dbReference type="ChEBI" id="CHEBI:57292"/>
        <dbReference type="ChEBI" id="CHEBI:58343"/>
        <dbReference type="ChEBI" id="CHEBI:172364"/>
    </reaction>
    <physiologicalReaction direction="left-to-right" evidence="20">
        <dbReference type="Rhea" id="RHEA:67473"/>
    </physiologicalReaction>
</comment>
<comment type="catalytic activity">
    <reaction evidence="24">
        <text>decanoyl-CoA + H2O = decanoyl-4'-phosphopantetheine + adenosine 3',5'-bisphosphate + 2 H(+)</text>
        <dbReference type="Rhea" id="RHEA:50020"/>
        <dbReference type="ChEBI" id="CHEBI:15377"/>
        <dbReference type="ChEBI" id="CHEBI:15378"/>
        <dbReference type="ChEBI" id="CHEBI:58343"/>
        <dbReference type="ChEBI" id="CHEBI:61430"/>
        <dbReference type="ChEBI" id="CHEBI:132014"/>
    </reaction>
    <physiologicalReaction direction="left-to-right" evidence="24">
        <dbReference type="Rhea" id="RHEA:50021"/>
    </physiologicalReaction>
</comment>
<comment type="catalytic activity">
    <reaction evidence="18">
        <text>propanoyl-CoA + H2O = propanoyl-4'-phosphopantetheine + adenosine 3',5'-bisphosphate + 2 H(+)</text>
        <dbReference type="Rhea" id="RHEA:67464"/>
        <dbReference type="ChEBI" id="CHEBI:15377"/>
        <dbReference type="ChEBI" id="CHEBI:15378"/>
        <dbReference type="ChEBI" id="CHEBI:57392"/>
        <dbReference type="ChEBI" id="CHEBI:58343"/>
        <dbReference type="ChEBI" id="CHEBI:172362"/>
    </reaction>
    <physiologicalReaction direction="left-to-right" evidence="18">
        <dbReference type="Rhea" id="RHEA:67465"/>
    </physiologicalReaction>
</comment>
<dbReference type="GO" id="GO:0030145">
    <property type="term" value="F:manganese ion binding"/>
    <property type="evidence" value="ECO:0007669"/>
    <property type="project" value="InterPro"/>
</dbReference>
<evidence type="ECO:0000256" key="29">
    <source>
        <dbReference type="ARBA" id="ARBA00079598"/>
    </source>
</evidence>
<dbReference type="InterPro" id="IPR000086">
    <property type="entry name" value="NUDIX_hydrolase_dom"/>
</dbReference>
<dbReference type="Proteomes" id="UP000515156">
    <property type="component" value="Chromosome 5"/>
</dbReference>
<dbReference type="OrthoDB" id="206213at2759"/>
<evidence type="ECO:0000256" key="28">
    <source>
        <dbReference type="ARBA" id="ARBA00072984"/>
    </source>
</evidence>
<feature type="domain" description="Nudix hydrolase" evidence="31">
    <location>
        <begin position="108"/>
        <end position="241"/>
    </location>
</feature>
<evidence type="ECO:0000256" key="4">
    <source>
        <dbReference type="ARBA" id="ARBA00006506"/>
    </source>
</evidence>
<proteinExistence type="inferred from homology"/>
<keyword evidence="8" id="KW-0460">Magnesium</keyword>
<evidence type="ECO:0000256" key="6">
    <source>
        <dbReference type="ARBA" id="ARBA00022723"/>
    </source>
</evidence>
<evidence type="ECO:0000256" key="24">
    <source>
        <dbReference type="ARBA" id="ARBA00050371"/>
    </source>
</evidence>
<evidence type="ECO:0000256" key="19">
    <source>
        <dbReference type="ARBA" id="ARBA00047757"/>
    </source>
</evidence>
<evidence type="ECO:0000256" key="18">
    <source>
        <dbReference type="ARBA" id="ARBA00047666"/>
    </source>
</evidence>
<comment type="catalytic activity">
    <reaction evidence="21">
        <text>a 5'-end CoA-ribonucleoside in mRNA + H2O = a 5'-end phospho-adenosine-phospho-ribonucleoside in mRNA + (R)-4'-phosphopantetheine + 2 H(+)</text>
        <dbReference type="Rhea" id="RHEA:67592"/>
        <dbReference type="Rhea" id="RHEA-COMP:15719"/>
        <dbReference type="Rhea" id="RHEA-COMP:17276"/>
        <dbReference type="ChEBI" id="CHEBI:15377"/>
        <dbReference type="ChEBI" id="CHEBI:15378"/>
        <dbReference type="ChEBI" id="CHEBI:61723"/>
        <dbReference type="ChEBI" id="CHEBI:144051"/>
        <dbReference type="ChEBI" id="CHEBI:172371"/>
    </reaction>
    <physiologicalReaction direction="left-to-right" evidence="21">
        <dbReference type="Rhea" id="RHEA:67593"/>
    </physiologicalReaction>
</comment>
<dbReference type="GO" id="GO:0009132">
    <property type="term" value="P:nucleoside diphosphate metabolic process"/>
    <property type="evidence" value="ECO:0007669"/>
    <property type="project" value="InterPro"/>
</dbReference>
<evidence type="ECO:0000256" key="11">
    <source>
        <dbReference type="ARBA" id="ARBA00023211"/>
    </source>
</evidence>
<comment type="catalytic activity">
    <reaction evidence="23">
        <text>butanoyl-CoA + H2O = S-butanoyl-4'-phosphopantetheine + adenosine 3',5'-bisphosphate + 2 H(+)</text>
        <dbReference type="Rhea" id="RHEA:49976"/>
        <dbReference type="ChEBI" id="CHEBI:15377"/>
        <dbReference type="ChEBI" id="CHEBI:15378"/>
        <dbReference type="ChEBI" id="CHEBI:57371"/>
        <dbReference type="ChEBI" id="CHEBI:58343"/>
        <dbReference type="ChEBI" id="CHEBI:132011"/>
    </reaction>
    <physiologicalReaction direction="left-to-right" evidence="23">
        <dbReference type="Rhea" id="RHEA:49977"/>
    </physiologicalReaction>
</comment>
<evidence type="ECO:0000256" key="5">
    <source>
        <dbReference type="ARBA" id="ARBA00011245"/>
    </source>
</evidence>
<accession>A0A6P7Y6Y4</accession>
<dbReference type="GeneID" id="115469887"/>
<evidence type="ECO:0000256" key="16">
    <source>
        <dbReference type="ARBA" id="ARBA00047403"/>
    </source>
</evidence>
<comment type="subcellular location">
    <subcellularLocation>
        <location evidence="3">Peroxisome</location>
    </subcellularLocation>
</comment>
<evidence type="ECO:0000256" key="13">
    <source>
        <dbReference type="ARBA" id="ARBA00044967"/>
    </source>
</evidence>
<keyword evidence="10" id="KW-0576">Peroxisome</keyword>
<evidence type="ECO:0000256" key="20">
    <source>
        <dbReference type="ARBA" id="ARBA00048624"/>
    </source>
</evidence>
<dbReference type="PANTHER" id="PTHR12992">
    <property type="entry name" value="NUDIX HYDROLASE"/>
    <property type="match status" value="1"/>
</dbReference>
<comment type="subunit">
    <text evidence="5">Monomer.</text>
</comment>
<comment type="catalytic activity">
    <reaction evidence="19">
        <text>dodecanoyl-CoA + H2O = S-dodecanoyl-4'-phosphopantetheine + adenosine 3',5'-bisphosphate + 2 H(+)</text>
        <dbReference type="Rhea" id="RHEA:50024"/>
        <dbReference type="ChEBI" id="CHEBI:15377"/>
        <dbReference type="ChEBI" id="CHEBI:15378"/>
        <dbReference type="ChEBI" id="CHEBI:57375"/>
        <dbReference type="ChEBI" id="CHEBI:58343"/>
        <dbReference type="ChEBI" id="CHEBI:132015"/>
    </reaction>
    <physiologicalReaction direction="left-to-right" evidence="19">
        <dbReference type="Rhea" id="RHEA:50025"/>
    </physiologicalReaction>
</comment>
<evidence type="ECO:0000256" key="10">
    <source>
        <dbReference type="ARBA" id="ARBA00023140"/>
    </source>
</evidence>
<comment type="cofactor">
    <cofactor evidence="1">
        <name>Mn(2+)</name>
        <dbReference type="ChEBI" id="CHEBI:29035"/>
    </cofactor>
</comment>
<keyword evidence="11" id="KW-0464">Manganese</keyword>
<dbReference type="GO" id="GO:0000287">
    <property type="term" value="F:magnesium ion binding"/>
    <property type="evidence" value="ECO:0007669"/>
    <property type="project" value="InterPro"/>
</dbReference>
<comment type="catalytic activity">
    <reaction evidence="16">
        <text>tetradecanoyl-CoA + H2O = tetradecanoyl-4'-phosphopantetheine + adenosine 3',5'-bisphosphate + 2 H(+)</text>
        <dbReference type="Rhea" id="RHEA:50028"/>
        <dbReference type="ChEBI" id="CHEBI:15377"/>
        <dbReference type="ChEBI" id="CHEBI:15378"/>
        <dbReference type="ChEBI" id="CHEBI:57385"/>
        <dbReference type="ChEBI" id="CHEBI:58343"/>
        <dbReference type="ChEBI" id="CHEBI:132017"/>
    </reaction>
    <physiologicalReaction direction="left-to-right" evidence="16">
        <dbReference type="Rhea" id="RHEA:50029"/>
    </physiologicalReaction>
</comment>
<dbReference type="EC" id="3.6.1.77" evidence="13"/>
<comment type="catalytic activity">
    <reaction evidence="12">
        <text>CoA + H2O = (R)-4'-phosphopantetheine + adenosine 3',5'-bisphosphate + 2 H(+)</text>
        <dbReference type="Rhea" id="RHEA:64988"/>
        <dbReference type="ChEBI" id="CHEBI:15377"/>
        <dbReference type="ChEBI" id="CHEBI:15378"/>
        <dbReference type="ChEBI" id="CHEBI:57287"/>
        <dbReference type="ChEBI" id="CHEBI:58343"/>
        <dbReference type="ChEBI" id="CHEBI:61723"/>
        <dbReference type="EC" id="3.6.1.77"/>
    </reaction>
    <physiologicalReaction direction="left-to-right" evidence="12">
        <dbReference type="Rhea" id="RHEA:64989"/>
    </physiologicalReaction>
</comment>
<sequence>MQQFLNILYVWASPKAHSGLITLGSNSGVLNCGCCSEAISARFEKQSRPEKTMCQKETTKDSRIDNDEERPRTVQAEESKSSEEILKEKIKKILRKHDVGDKFSHLLLPKASVLLPITIKDGELFLLFTVRSMELKSSPGDVCFPGGREEPADSDEVATALREAEEEVGLRRDQVEVISRLPPTITMAGYLVTPVVAFIDETFQPRSNPAEVADVFTVPLGYFLEPEKHSSSSYQTSENMSMLTHSFEYNDPQNNKSFKIWGLTAWFALVLAVLALEKKPVFNVGVDVEDLIPSCERFLIKSYEYKKSKL</sequence>
<dbReference type="GO" id="GO:0005782">
    <property type="term" value="C:peroxisomal matrix"/>
    <property type="evidence" value="ECO:0007669"/>
    <property type="project" value="UniProtKB-ARBA"/>
</dbReference>
<evidence type="ECO:0000256" key="17">
    <source>
        <dbReference type="ARBA" id="ARBA00047466"/>
    </source>
</evidence>
<dbReference type="KEGG" id="muo:115469887"/>
<dbReference type="PROSITE" id="PS51462">
    <property type="entry name" value="NUDIX"/>
    <property type="match status" value="1"/>
</dbReference>
<gene>
    <name evidence="33" type="primary">NUDT7</name>
</gene>
<keyword evidence="7" id="KW-0378">Hydrolase</keyword>
<evidence type="ECO:0000256" key="30">
    <source>
        <dbReference type="SAM" id="MobiDB-lite"/>
    </source>
</evidence>
<dbReference type="InterPro" id="IPR015797">
    <property type="entry name" value="NUDIX_hydrolase-like_dom_sf"/>
</dbReference>
<comment type="catalytic activity">
    <reaction evidence="26">
        <text>acetyl-CoA + H2O = S-acetyl-4'-phosphopantetheine + adenosine 3',5'-bisphosphate + 2 H(+)</text>
        <dbReference type="Rhea" id="RHEA:64992"/>
        <dbReference type="ChEBI" id="CHEBI:15377"/>
        <dbReference type="ChEBI" id="CHEBI:15378"/>
        <dbReference type="ChEBI" id="CHEBI:57288"/>
        <dbReference type="ChEBI" id="CHEBI:58343"/>
        <dbReference type="ChEBI" id="CHEBI:156266"/>
    </reaction>
    <physiologicalReaction direction="left-to-right" evidence="26">
        <dbReference type="Rhea" id="RHEA:64993"/>
    </physiologicalReaction>
</comment>
<dbReference type="InterPro" id="IPR000059">
    <property type="entry name" value="NUDIX_hydrolase_NudL_CS"/>
</dbReference>
<dbReference type="PROSITE" id="PS01293">
    <property type="entry name" value="NUDIX_COA"/>
    <property type="match status" value="1"/>
</dbReference>
<dbReference type="InterPro" id="IPR045121">
    <property type="entry name" value="CoAse"/>
</dbReference>
<comment type="cofactor">
    <cofactor evidence="2">
        <name>Mg(2+)</name>
        <dbReference type="ChEBI" id="CHEBI:18420"/>
    </cofactor>
</comment>
<dbReference type="GO" id="GO:0015938">
    <property type="term" value="P:coenzyme A catabolic process"/>
    <property type="evidence" value="ECO:0007669"/>
    <property type="project" value="TreeGrafter"/>
</dbReference>
<evidence type="ECO:0000256" key="23">
    <source>
        <dbReference type="ARBA" id="ARBA00049284"/>
    </source>
</evidence>
<evidence type="ECO:0000256" key="3">
    <source>
        <dbReference type="ARBA" id="ARBA00004275"/>
    </source>
</evidence>
<comment type="catalytic activity">
    <reaction evidence="22">
        <text>choloyl-CoA + H2O = S-choloyl-4'-phosphopantetheine + adenosine 3',5'-bisphosphate + 2 H(+)</text>
        <dbReference type="Rhea" id="RHEA:50036"/>
        <dbReference type="ChEBI" id="CHEBI:15377"/>
        <dbReference type="ChEBI" id="CHEBI:15378"/>
        <dbReference type="ChEBI" id="CHEBI:57373"/>
        <dbReference type="ChEBI" id="CHEBI:58343"/>
        <dbReference type="ChEBI" id="CHEBI:132020"/>
    </reaction>
    <physiologicalReaction direction="left-to-right" evidence="22">
        <dbReference type="Rhea" id="RHEA:50037"/>
    </physiologicalReaction>
</comment>
<evidence type="ECO:0000256" key="26">
    <source>
        <dbReference type="ARBA" id="ARBA00051856"/>
    </source>
</evidence>
<reference evidence="33" key="1">
    <citation type="submission" date="2025-08" db="UniProtKB">
        <authorList>
            <consortium name="RefSeq"/>
        </authorList>
    </citation>
    <scope>IDENTIFICATION</scope>
</reference>
<dbReference type="GO" id="GO:0010945">
    <property type="term" value="F:coenzyme A diphosphatase activity"/>
    <property type="evidence" value="ECO:0007669"/>
    <property type="project" value="UniProtKB-EC"/>
</dbReference>
<comment type="catalytic activity">
    <reaction evidence="14">
        <text>octanoyl-CoA + H2O = S-octanoyl-4'-phosphopantetheine + adenosine 3',5'-bisphosphate + 2 H(+)</text>
        <dbReference type="Rhea" id="RHEA:50016"/>
        <dbReference type="ChEBI" id="CHEBI:15377"/>
        <dbReference type="ChEBI" id="CHEBI:15378"/>
        <dbReference type="ChEBI" id="CHEBI:57386"/>
        <dbReference type="ChEBI" id="CHEBI:58343"/>
        <dbReference type="ChEBI" id="CHEBI:132013"/>
    </reaction>
    <physiologicalReaction direction="left-to-right" evidence="14">
        <dbReference type="Rhea" id="RHEA:50017"/>
    </physiologicalReaction>
</comment>
<dbReference type="RefSeq" id="XP_030058499.1">
    <property type="nucleotide sequence ID" value="XM_030202639.1"/>
</dbReference>
<keyword evidence="32" id="KW-1185">Reference proteome</keyword>
<evidence type="ECO:0000256" key="8">
    <source>
        <dbReference type="ARBA" id="ARBA00022842"/>
    </source>
</evidence>